<evidence type="ECO:0000256" key="1">
    <source>
        <dbReference type="SAM" id="Phobius"/>
    </source>
</evidence>
<dbReference type="Proteomes" id="UP000683925">
    <property type="component" value="Unassembled WGS sequence"/>
</dbReference>
<keyword evidence="1" id="KW-1133">Transmembrane helix</keyword>
<accession>A0A8S1X0H5</accession>
<dbReference type="EMBL" id="CAJJDP010000106">
    <property type="protein sequence ID" value="CAD8194391.1"/>
    <property type="molecule type" value="Genomic_DNA"/>
</dbReference>
<feature type="transmembrane region" description="Helical" evidence="1">
    <location>
        <begin position="20"/>
        <end position="39"/>
    </location>
</feature>
<proteinExistence type="predicted"/>
<feature type="transmembrane region" description="Helical" evidence="1">
    <location>
        <begin position="122"/>
        <end position="139"/>
    </location>
</feature>
<reference evidence="2" key="1">
    <citation type="submission" date="2021-01" db="EMBL/GenBank/DDBJ databases">
        <authorList>
            <consortium name="Genoscope - CEA"/>
            <person name="William W."/>
        </authorList>
    </citation>
    <scope>NUCLEOTIDE SEQUENCE</scope>
</reference>
<evidence type="ECO:0000313" key="3">
    <source>
        <dbReference type="Proteomes" id="UP000683925"/>
    </source>
</evidence>
<dbReference type="OMA" id="MICYYQL"/>
<keyword evidence="1" id="KW-0812">Transmembrane</keyword>
<dbReference type="AlphaFoldDB" id="A0A8S1X0H5"/>
<organism evidence="2 3">
    <name type="scientific">Paramecium octaurelia</name>
    <dbReference type="NCBI Taxonomy" id="43137"/>
    <lineage>
        <taxon>Eukaryota</taxon>
        <taxon>Sar</taxon>
        <taxon>Alveolata</taxon>
        <taxon>Ciliophora</taxon>
        <taxon>Intramacronucleata</taxon>
        <taxon>Oligohymenophorea</taxon>
        <taxon>Peniculida</taxon>
        <taxon>Parameciidae</taxon>
        <taxon>Paramecium</taxon>
    </lineage>
</organism>
<comment type="caution">
    <text evidence="2">The sequence shown here is derived from an EMBL/GenBank/DDBJ whole genome shotgun (WGS) entry which is preliminary data.</text>
</comment>
<sequence>MFIELKLKSESKLRFFGFYLYQLMLILTLQFVIFLCYCFNEEVQSTLTNPIEEYHLIECEVDDQCNRCTYAQMNEIKQCQVSRQIQKMICYYQLGEDEQIRYPQIDHKACNLHKIGIFSGEFLIVAIIFAVTLFSWYVVSKEKDETEKQLLYKILRS</sequence>
<name>A0A8S1X0H5_PAROT</name>
<dbReference type="OrthoDB" id="300858at2759"/>
<evidence type="ECO:0008006" key="4">
    <source>
        <dbReference type="Google" id="ProtNLM"/>
    </source>
</evidence>
<gene>
    <name evidence="2" type="ORF">POCTA_138.1.T1060211</name>
</gene>
<keyword evidence="3" id="KW-1185">Reference proteome</keyword>
<protein>
    <recommendedName>
        <fullName evidence="4">Transmembrane protein</fullName>
    </recommendedName>
</protein>
<evidence type="ECO:0000313" key="2">
    <source>
        <dbReference type="EMBL" id="CAD8194391.1"/>
    </source>
</evidence>
<keyword evidence="1" id="KW-0472">Membrane</keyword>